<feature type="region of interest" description="Disordered" evidence="1">
    <location>
        <begin position="59"/>
        <end position="110"/>
    </location>
</feature>
<dbReference type="Proteomes" id="UP000674318">
    <property type="component" value="Unassembled WGS sequence"/>
</dbReference>
<keyword evidence="3" id="KW-1185">Reference proteome</keyword>
<dbReference type="EMBL" id="JAFJZO010000025">
    <property type="protein sequence ID" value="KAG5502908.1"/>
    <property type="molecule type" value="Genomic_DNA"/>
</dbReference>
<reference evidence="2 3" key="1">
    <citation type="submission" date="2021-02" db="EMBL/GenBank/DDBJ databases">
        <title>Porcisia hertigi Genome sequencing and assembly.</title>
        <authorList>
            <person name="Almutairi H."/>
            <person name="Gatherer D."/>
        </authorList>
    </citation>
    <scope>NUCLEOTIDE SEQUENCE [LARGE SCALE GENOMIC DNA]</scope>
    <source>
        <strain evidence="2 3">C119</strain>
    </source>
</reference>
<dbReference type="RefSeq" id="XP_067756680.1">
    <property type="nucleotide sequence ID" value="XM_067900659.1"/>
</dbReference>
<comment type="caution">
    <text evidence="2">The sequence shown here is derived from an EMBL/GenBank/DDBJ whole genome shotgun (WGS) entry which is preliminary data.</text>
</comment>
<evidence type="ECO:0000313" key="3">
    <source>
        <dbReference type="Proteomes" id="UP000674318"/>
    </source>
</evidence>
<organism evidence="2 3">
    <name type="scientific">Porcisia hertigi</name>
    <dbReference type="NCBI Taxonomy" id="2761500"/>
    <lineage>
        <taxon>Eukaryota</taxon>
        <taxon>Discoba</taxon>
        <taxon>Euglenozoa</taxon>
        <taxon>Kinetoplastea</taxon>
        <taxon>Metakinetoplastina</taxon>
        <taxon>Trypanosomatida</taxon>
        <taxon>Trypanosomatidae</taxon>
        <taxon>Leishmaniinae</taxon>
        <taxon>Porcisia</taxon>
    </lineage>
</organism>
<dbReference type="GeneID" id="94290736"/>
<name>A0A836IKM4_9TRYP</name>
<accession>A0A836IKM4</accession>
<sequence>MRFSPPLGHAVLALHKTSRTKQSMRIFTAAATLTCSRLSGSGVSTCSLSLLPLLHQRRAVGQSSTPPEEPPASLLPRSSNSSSTSTVGSQRPVTNADTASGRSATSESRPSLEPVIVELRTLITHTVPVGKVFRALSPASQKILVAHRLPLEELLLHLPNHFLLYRVGGKASGNSATLHVAPPSCANSNMQLLRLPPGTKPLPALEQWLGPQKAKEVATPYPDRAGGPPRTGAGTGFVDTTTTLKERLEEVLTYIPNEWTPFTSLQIPRDVKMRCMGYPHVRPNAFMLRYPQFFEIRVQSRDDHSFLVRRALSLQQQLDRARKP</sequence>
<protein>
    <submittedName>
        <fullName evidence="2">Uncharacterized protein</fullName>
    </submittedName>
</protein>
<gene>
    <name evidence="2" type="ORF">JKF63_04681</name>
</gene>
<dbReference type="KEGG" id="phet:94290736"/>
<dbReference type="OrthoDB" id="263068at2759"/>
<proteinExistence type="predicted"/>
<feature type="compositionally biased region" description="Polar residues" evidence="1">
    <location>
        <begin position="87"/>
        <end position="109"/>
    </location>
</feature>
<dbReference type="AlphaFoldDB" id="A0A836IKM4"/>
<evidence type="ECO:0000313" key="2">
    <source>
        <dbReference type="EMBL" id="KAG5502908.1"/>
    </source>
</evidence>
<evidence type="ECO:0000256" key="1">
    <source>
        <dbReference type="SAM" id="MobiDB-lite"/>
    </source>
</evidence>